<dbReference type="Proteomes" id="UP000009311">
    <property type="component" value="Unassembled WGS sequence"/>
</dbReference>
<dbReference type="InterPro" id="IPR010178">
    <property type="entry name" value="Lit"/>
</dbReference>
<proteinExistence type="predicted"/>
<dbReference type="OrthoDB" id="9813051at2"/>
<keyword evidence="1" id="KW-1133">Transmembrane helix</keyword>
<dbReference type="Pfam" id="PF07314">
    <property type="entry name" value="Lit"/>
    <property type="match status" value="1"/>
</dbReference>
<keyword evidence="3" id="KW-1185">Reference proteome</keyword>
<evidence type="ECO:0000313" key="2">
    <source>
        <dbReference type="EMBL" id="CCI85277.1"/>
    </source>
</evidence>
<dbReference type="PATRIC" id="fig|1423790.3.peg.1299"/>
<dbReference type="eggNOG" id="COG4478">
    <property type="taxonomic scope" value="Bacteria"/>
</dbReference>
<dbReference type="AlphaFoldDB" id="I7IZR6"/>
<evidence type="ECO:0000256" key="1">
    <source>
        <dbReference type="SAM" id="Phobius"/>
    </source>
</evidence>
<reference evidence="2 3" key="1">
    <citation type="submission" date="2012-06" db="EMBL/GenBank/DDBJ databases">
        <title>Draft Genome Sequence of Lactobacillus pasteurii CRBIP 24.76T.</title>
        <authorList>
            <person name="Cousin S."/>
            <person name="Bouchier C."/>
            <person name="Loux V."/>
            <person name="Ma L."/>
            <person name="Creno S."/>
            <person name="Bizet C."/>
            <person name="Clermont D."/>
        </authorList>
    </citation>
    <scope>NUCLEOTIDE SEQUENCE [LARGE SCALE GENOMIC DNA]</scope>
    <source>
        <strain evidence="3">CRBIP 24.76T</strain>
    </source>
</reference>
<feature type="transmembrane region" description="Helical" evidence="1">
    <location>
        <begin position="12"/>
        <end position="38"/>
    </location>
</feature>
<feature type="transmembrane region" description="Helical" evidence="1">
    <location>
        <begin position="168"/>
        <end position="192"/>
    </location>
</feature>
<accession>I7IZR6</accession>
<sequence>MKQKIASPFLVIYEFLFALSSSVVASIALSWPLLWVFVLVQKSNELVNLSVMRLMHNYNQLLWYLIWPFQNKLKMDDLPTSANAAQHFADCKRLFLLAILVFIICLAIYLFNRKSHSFHLGKEWSLTLAILPLLVLPVALTNFDRFFIMFHHLLFTNSNWLFNPATDPIINVLTEGFFAACFVAAGLVYEAFFASQLLKQKRIP</sequence>
<dbReference type="EMBL" id="CAKD01000020">
    <property type="protein sequence ID" value="CCI85277.1"/>
    <property type="molecule type" value="Genomic_DNA"/>
</dbReference>
<dbReference type="NCBIfam" id="TIGR01906">
    <property type="entry name" value="integ_TIGR01906"/>
    <property type="match status" value="1"/>
</dbReference>
<comment type="caution">
    <text evidence="2">The sequence shown here is derived from an EMBL/GenBank/DDBJ whole genome shotgun (WGS) entry which is preliminary data.</text>
</comment>
<feature type="transmembrane region" description="Helical" evidence="1">
    <location>
        <begin position="94"/>
        <end position="112"/>
    </location>
</feature>
<dbReference type="RefSeq" id="WP_009559825.1">
    <property type="nucleotide sequence ID" value="NZ_AYZN01000003.1"/>
</dbReference>
<feature type="transmembrane region" description="Helical" evidence="1">
    <location>
        <begin position="124"/>
        <end position="148"/>
    </location>
</feature>
<evidence type="ECO:0008006" key="4">
    <source>
        <dbReference type="Google" id="ProtNLM"/>
    </source>
</evidence>
<keyword evidence="1" id="KW-0812">Transmembrane</keyword>
<gene>
    <name evidence="2" type="ORF">BN53_04135</name>
</gene>
<protein>
    <recommendedName>
        <fullName evidence="4">Integral membrane protein</fullName>
    </recommendedName>
</protein>
<evidence type="ECO:0000313" key="3">
    <source>
        <dbReference type="Proteomes" id="UP000009311"/>
    </source>
</evidence>
<keyword evidence="1" id="KW-0472">Membrane</keyword>
<organism evidence="2 3">
    <name type="scientific">Lactobacillus pasteurii DSM 23907 = CRBIP 24.76</name>
    <dbReference type="NCBI Taxonomy" id="1423790"/>
    <lineage>
        <taxon>Bacteria</taxon>
        <taxon>Bacillati</taxon>
        <taxon>Bacillota</taxon>
        <taxon>Bacilli</taxon>
        <taxon>Lactobacillales</taxon>
        <taxon>Lactobacillaceae</taxon>
        <taxon>Lactobacillus</taxon>
    </lineage>
</organism>
<name>I7IZR6_9LACO</name>
<dbReference type="STRING" id="1423790.BN53_04135"/>